<protein>
    <submittedName>
        <fullName evidence="1">Uncharacterized protein</fullName>
    </submittedName>
</protein>
<dbReference type="RefSeq" id="WP_309547702.1">
    <property type="nucleotide sequence ID" value="NZ_CP133762.1"/>
</dbReference>
<reference evidence="1 2" key="1">
    <citation type="submission" date="2023-09" db="EMBL/GenBank/DDBJ databases">
        <title>Complete genome of Streptomyces roseicoloratus T14.</title>
        <authorList>
            <person name="Bashizi T."/>
            <person name="Kim M.-J."/>
            <person name="Lee G."/>
            <person name="Tagele S.B."/>
            <person name="Shin J.-H."/>
        </authorList>
    </citation>
    <scope>NUCLEOTIDE SEQUENCE [LARGE SCALE GENOMIC DNA]</scope>
    <source>
        <strain evidence="1 2">T14</strain>
    </source>
</reference>
<proteinExistence type="predicted"/>
<accession>A0ABY9RNQ7</accession>
<keyword evidence="2" id="KW-1185">Reference proteome</keyword>
<evidence type="ECO:0000313" key="1">
    <source>
        <dbReference type="EMBL" id="WMX43827.1"/>
    </source>
</evidence>
<organism evidence="1 2">
    <name type="scientific">Streptomyces roseicoloratus</name>
    <dbReference type="NCBI Taxonomy" id="2508722"/>
    <lineage>
        <taxon>Bacteria</taxon>
        <taxon>Bacillati</taxon>
        <taxon>Actinomycetota</taxon>
        <taxon>Actinomycetes</taxon>
        <taxon>Kitasatosporales</taxon>
        <taxon>Streptomycetaceae</taxon>
        <taxon>Streptomyces</taxon>
    </lineage>
</organism>
<gene>
    <name evidence="1" type="ORF">RGF97_01635</name>
</gene>
<sequence>MDPRRPGKPARLLDRRLPAPYGPRTVHRFPFSDQYTLPATTGAASASTGLCLDSRLVTGLLRAAGRPAVARILRRPGVRRLLLAALDATHVGGDGFAVTVHTEDAAVAFSGRDQSRATGLATALAVTRLPSLRPGVFHLDQAVEPLAFLGELAAHGSFTLHPLHPLRPVRPSAKQPPMY</sequence>
<name>A0ABY9RNQ7_9ACTN</name>
<dbReference type="Proteomes" id="UP001250858">
    <property type="component" value="Chromosome"/>
</dbReference>
<evidence type="ECO:0000313" key="2">
    <source>
        <dbReference type="Proteomes" id="UP001250858"/>
    </source>
</evidence>
<dbReference type="EMBL" id="CP133762">
    <property type="protein sequence ID" value="WMX43827.1"/>
    <property type="molecule type" value="Genomic_DNA"/>
</dbReference>